<dbReference type="GO" id="GO:0051493">
    <property type="term" value="P:regulation of cytoskeleton organization"/>
    <property type="evidence" value="ECO:0007669"/>
    <property type="project" value="TreeGrafter"/>
</dbReference>
<dbReference type="Pfam" id="PF06294">
    <property type="entry name" value="CH_2"/>
    <property type="match status" value="1"/>
</dbReference>
<comment type="caution">
    <text evidence="3">The sequence shown here is derived from an EMBL/GenBank/DDBJ whole genome shotgun (WGS) entry which is preliminary data.</text>
</comment>
<evidence type="ECO:0000313" key="4">
    <source>
        <dbReference type="Proteomes" id="UP000198287"/>
    </source>
</evidence>
<dbReference type="STRING" id="158441.A0A226EIY6"/>
<dbReference type="GO" id="GO:0008017">
    <property type="term" value="F:microtubule binding"/>
    <property type="evidence" value="ECO:0007669"/>
    <property type="project" value="TreeGrafter"/>
</dbReference>
<sequence length="453" mass="51800">MAKNNIVSKIVWIIYLVHKNAAYFQNALGLVRPDDSTTASELIEDDDEYYADLSRWSMFLPRFVENWCFERCRDGGKPFSRLIGARCQCLCPINAAQLELCPPNGGIVSCYDFCQSIGYYKGGGCLYNESCFCFCRRHQPYNASLSLQNSKVREMPIRSAKDGLKAKKKAEEEARLAEEARVREEERAKEEARLAAKAAEKAKIDAEIRAQLSSPEGQLRDLTKWLSSVPLSKKCYKRMDRELSDGVAVAEIIAHYCPDICDVRQYYPWNSSRNKRSNWDALNRKVFPELGFQLKDDLIENVVQPFSCRKYKLCSDEPLIYKVLRQVRDGIARINPSVYDYRKLPDFKSAVPICEAPVKPNNQFKRKPRVDLDSSPPFSKIEIQIANGMFDEEDKKNEENQKYDYFGQAENGNGYCEFGATGNVIDWVEFHGCGGEIVFDEAMYSKAVPTYQA</sequence>
<evidence type="ECO:0000259" key="2">
    <source>
        <dbReference type="Pfam" id="PF06294"/>
    </source>
</evidence>
<organism evidence="3 4">
    <name type="scientific">Folsomia candida</name>
    <name type="common">Springtail</name>
    <dbReference type="NCBI Taxonomy" id="158441"/>
    <lineage>
        <taxon>Eukaryota</taxon>
        <taxon>Metazoa</taxon>
        <taxon>Ecdysozoa</taxon>
        <taxon>Arthropoda</taxon>
        <taxon>Hexapoda</taxon>
        <taxon>Collembola</taxon>
        <taxon>Entomobryomorpha</taxon>
        <taxon>Isotomoidea</taxon>
        <taxon>Isotomidae</taxon>
        <taxon>Proisotominae</taxon>
        <taxon>Folsomia</taxon>
    </lineage>
</organism>
<dbReference type="InterPro" id="IPR010441">
    <property type="entry name" value="CH_2"/>
</dbReference>
<dbReference type="Gene3D" id="1.10.418.10">
    <property type="entry name" value="Calponin-like domain"/>
    <property type="match status" value="1"/>
</dbReference>
<evidence type="ECO:0000256" key="1">
    <source>
        <dbReference type="SAM" id="Coils"/>
    </source>
</evidence>
<accession>A0A226EIY6</accession>
<evidence type="ECO:0000313" key="3">
    <source>
        <dbReference type="EMBL" id="OXA57260.1"/>
    </source>
</evidence>
<dbReference type="InterPro" id="IPR052111">
    <property type="entry name" value="Spermatogenesis_Ciliary_MAP"/>
</dbReference>
<dbReference type="EMBL" id="LNIX01000003">
    <property type="protein sequence ID" value="OXA57260.1"/>
    <property type="molecule type" value="Genomic_DNA"/>
</dbReference>
<dbReference type="InterPro" id="IPR036872">
    <property type="entry name" value="CH_dom_sf"/>
</dbReference>
<dbReference type="PANTHER" id="PTHR12509:SF8">
    <property type="entry name" value="SPERMATOGENESIS-ASSOCIATED PROTEIN 4"/>
    <property type="match status" value="1"/>
</dbReference>
<reference evidence="3 4" key="1">
    <citation type="submission" date="2015-12" db="EMBL/GenBank/DDBJ databases">
        <title>The genome of Folsomia candida.</title>
        <authorList>
            <person name="Faddeeva A."/>
            <person name="Derks M.F."/>
            <person name="Anvar Y."/>
            <person name="Smit S."/>
            <person name="Van Straalen N."/>
            <person name="Roelofs D."/>
        </authorList>
    </citation>
    <scope>NUCLEOTIDE SEQUENCE [LARGE SCALE GENOMIC DNA]</scope>
    <source>
        <strain evidence="3 4">VU population</strain>
        <tissue evidence="3">Whole body</tissue>
    </source>
</reference>
<dbReference type="OrthoDB" id="193300at2759"/>
<gene>
    <name evidence="3" type="ORF">Fcan01_07739</name>
</gene>
<dbReference type="Proteomes" id="UP000198287">
    <property type="component" value="Unassembled WGS sequence"/>
</dbReference>
<feature type="coiled-coil region" evidence="1">
    <location>
        <begin position="160"/>
        <end position="209"/>
    </location>
</feature>
<proteinExistence type="predicted"/>
<keyword evidence="3" id="KW-0282">Flagellum</keyword>
<keyword evidence="3" id="KW-0966">Cell projection</keyword>
<keyword evidence="1" id="KW-0175">Coiled coil</keyword>
<keyword evidence="3" id="KW-0969">Cilium</keyword>
<dbReference type="GO" id="GO:0005930">
    <property type="term" value="C:axoneme"/>
    <property type="evidence" value="ECO:0007669"/>
    <property type="project" value="TreeGrafter"/>
</dbReference>
<name>A0A226EIY6_FOLCA</name>
<protein>
    <submittedName>
        <fullName evidence="3">Sperm flagellar protein 1</fullName>
    </submittedName>
</protein>
<dbReference type="AlphaFoldDB" id="A0A226EIY6"/>
<feature type="domain" description="CH-like" evidence="2">
    <location>
        <begin position="222"/>
        <end position="304"/>
    </location>
</feature>
<dbReference type="PANTHER" id="PTHR12509">
    <property type="entry name" value="SPERMATOGENESIS-ASSOCIATED 4-RELATED"/>
    <property type="match status" value="1"/>
</dbReference>
<keyword evidence="4" id="KW-1185">Reference proteome</keyword>